<accession>A0A0K0D5B9</accession>
<evidence type="ECO:0000313" key="2">
    <source>
        <dbReference type="WBParaSite" id="ACAC_0000526401-mRNA-1"/>
    </source>
</evidence>
<dbReference type="AlphaFoldDB" id="A0A0K0D5B9"/>
<evidence type="ECO:0000313" key="1">
    <source>
        <dbReference type="Proteomes" id="UP000035642"/>
    </source>
</evidence>
<sequence length="115" mass="13554">MLRHCSTIRCGFSTNMDFSHEKPAPFQLQHVQQRVLETVPLMFKQRLDYTFYRKDVLCDDQIFVIKLSFCSFSNICDLCIFNSLNVYSTDLPHTRDLEPVSREATWCVPRWRIGG</sequence>
<keyword evidence="1" id="KW-1185">Reference proteome</keyword>
<dbReference type="WBParaSite" id="ACAC_0000526401-mRNA-1">
    <property type="protein sequence ID" value="ACAC_0000526401-mRNA-1"/>
    <property type="gene ID" value="ACAC_0000526401"/>
</dbReference>
<dbReference type="Proteomes" id="UP000035642">
    <property type="component" value="Unassembled WGS sequence"/>
</dbReference>
<reference evidence="2" key="2">
    <citation type="submission" date="2017-02" db="UniProtKB">
        <authorList>
            <consortium name="WormBaseParasite"/>
        </authorList>
    </citation>
    <scope>IDENTIFICATION</scope>
</reference>
<organism evidence="1 2">
    <name type="scientific">Angiostrongylus cantonensis</name>
    <name type="common">Rat lungworm</name>
    <dbReference type="NCBI Taxonomy" id="6313"/>
    <lineage>
        <taxon>Eukaryota</taxon>
        <taxon>Metazoa</taxon>
        <taxon>Ecdysozoa</taxon>
        <taxon>Nematoda</taxon>
        <taxon>Chromadorea</taxon>
        <taxon>Rhabditida</taxon>
        <taxon>Rhabditina</taxon>
        <taxon>Rhabditomorpha</taxon>
        <taxon>Strongyloidea</taxon>
        <taxon>Metastrongylidae</taxon>
        <taxon>Angiostrongylus</taxon>
    </lineage>
</organism>
<protein>
    <submittedName>
        <fullName evidence="2">Uncharacterized protein</fullName>
    </submittedName>
</protein>
<reference evidence="1" key="1">
    <citation type="submission" date="2012-09" db="EMBL/GenBank/DDBJ databases">
        <authorList>
            <person name="Martin A.A."/>
        </authorList>
    </citation>
    <scope>NUCLEOTIDE SEQUENCE</scope>
</reference>
<name>A0A0K0D5B9_ANGCA</name>
<proteinExistence type="predicted"/>